<dbReference type="Proteomes" id="UP000017842">
    <property type="component" value="Unassembled WGS sequence"/>
</dbReference>
<dbReference type="OrthoDB" id="9781003at2"/>
<proteinExistence type="predicted"/>
<name>V5C574_9GAMM</name>
<organism evidence="1 2">
    <name type="scientific">Methyloglobulus morosus KoM1</name>
    <dbReference type="NCBI Taxonomy" id="1116472"/>
    <lineage>
        <taxon>Bacteria</taxon>
        <taxon>Pseudomonadati</taxon>
        <taxon>Pseudomonadota</taxon>
        <taxon>Gammaproteobacteria</taxon>
        <taxon>Methylococcales</taxon>
        <taxon>Methylococcaceae</taxon>
        <taxon>Methyloglobulus</taxon>
    </lineage>
</organism>
<accession>V5C574</accession>
<gene>
    <name evidence="1" type="ORF">MGMO_15c00380</name>
</gene>
<evidence type="ECO:0008006" key="3">
    <source>
        <dbReference type="Google" id="ProtNLM"/>
    </source>
</evidence>
<sequence length="335" mass="37323">MDWSIKKSVLSLGCGALLLTGSAMLFQQVRGAFVGEKEASLTNPAPLKFTLLQGQVSDLQGAFSVDSVDNFTVQRDGKDAFSLLLAHYKDSQGRENRVVLFPKSKQTESVLPSATGLRQSIWQEAANAISLNTPKDALILSWWDDGQRIHFLSGRDAWASKPAAQTFVSPVWQHLQDSLLIASDSEREHLSTMARWLTMDSGKALAEMRQMLGKSRPIYLLVTNDLLMRLGEMVDYGGAPLGFASKTFQAHDNLHGDIAQIKQWAVEEGDSNYLVQKEGLNYHVWATAKASEAEKNSLLVRLLPFVDSLKKLPEHVNLVYQSHWGGYLSIYKIDW</sequence>
<protein>
    <recommendedName>
        <fullName evidence="3">Hydroxylamine oxidation protein HaoB</fullName>
    </recommendedName>
</protein>
<dbReference type="RefSeq" id="WP_023493441.1">
    <property type="nucleotide sequence ID" value="NZ_AYLO01000015.1"/>
</dbReference>
<dbReference type="EMBL" id="AYLO01000015">
    <property type="protein sequence ID" value="ESS73617.1"/>
    <property type="molecule type" value="Genomic_DNA"/>
</dbReference>
<dbReference type="Gene3D" id="3.40.50.12610">
    <property type="match status" value="1"/>
</dbReference>
<evidence type="ECO:0000313" key="1">
    <source>
        <dbReference type="EMBL" id="ESS73617.1"/>
    </source>
</evidence>
<dbReference type="AlphaFoldDB" id="V5C574"/>
<dbReference type="PATRIC" id="fig|1116472.3.peg.537"/>
<keyword evidence="2" id="KW-1185">Reference proteome</keyword>
<dbReference type="InterPro" id="IPR030891">
    <property type="entry name" value="HaoB_nitrify"/>
</dbReference>
<dbReference type="STRING" id="1116472.MGMO_15c00380"/>
<comment type="caution">
    <text evidence="1">The sequence shown here is derived from an EMBL/GenBank/DDBJ whole genome shotgun (WGS) entry which is preliminary data.</text>
</comment>
<dbReference type="eggNOG" id="COG1287">
    <property type="taxonomic scope" value="Bacteria"/>
</dbReference>
<dbReference type="NCBIfam" id="TIGR04392">
    <property type="entry name" value="haoB_nitrify"/>
    <property type="match status" value="1"/>
</dbReference>
<evidence type="ECO:0000313" key="2">
    <source>
        <dbReference type="Proteomes" id="UP000017842"/>
    </source>
</evidence>
<reference evidence="1 2" key="1">
    <citation type="journal article" date="2013" name="Genome Announc.">
        <title>Draft Genome Sequence of the Methanotrophic Gammaproteobacterium Methyloglobulus morosus DSM 22980 Strain KoM1.</title>
        <authorList>
            <person name="Poehlein A."/>
            <person name="Deutzmann J.S."/>
            <person name="Daniel R."/>
            <person name="Simeonova D.D."/>
        </authorList>
    </citation>
    <scope>NUCLEOTIDE SEQUENCE [LARGE SCALE GENOMIC DNA]</scope>
    <source>
        <strain evidence="1 2">KoM1</strain>
    </source>
</reference>